<comment type="caution">
    <text evidence="3">The sequence shown here is derived from an EMBL/GenBank/DDBJ whole genome shotgun (WGS) entry which is preliminary data.</text>
</comment>
<evidence type="ECO:0000313" key="4">
    <source>
        <dbReference type="Proteomes" id="UP000316603"/>
    </source>
</evidence>
<dbReference type="SMART" id="SM00458">
    <property type="entry name" value="RICIN"/>
    <property type="match status" value="1"/>
</dbReference>
<dbReference type="Gene3D" id="2.80.10.50">
    <property type="match status" value="1"/>
</dbReference>
<evidence type="ECO:0000259" key="2">
    <source>
        <dbReference type="SMART" id="SM00458"/>
    </source>
</evidence>
<dbReference type="EMBL" id="VIWV01000001">
    <property type="protein sequence ID" value="TWF84597.1"/>
    <property type="molecule type" value="Genomic_DNA"/>
</dbReference>
<proteinExistence type="predicted"/>
<evidence type="ECO:0000313" key="3">
    <source>
        <dbReference type="EMBL" id="TWF84597.1"/>
    </source>
</evidence>
<evidence type="ECO:0000256" key="1">
    <source>
        <dbReference type="SAM" id="MobiDB-lite"/>
    </source>
</evidence>
<feature type="compositionally biased region" description="Basic and acidic residues" evidence="1">
    <location>
        <begin position="212"/>
        <end position="228"/>
    </location>
</feature>
<organism evidence="3 4">
    <name type="scientific">Streptomyces capillispiralis</name>
    <dbReference type="NCBI Taxonomy" id="68182"/>
    <lineage>
        <taxon>Bacteria</taxon>
        <taxon>Bacillati</taxon>
        <taxon>Actinomycetota</taxon>
        <taxon>Actinomycetes</taxon>
        <taxon>Kitasatosporales</taxon>
        <taxon>Streptomycetaceae</taxon>
        <taxon>Streptomyces</taxon>
    </lineage>
</organism>
<name>A0A561TBU8_9ACTN</name>
<dbReference type="InterPro" id="IPR000772">
    <property type="entry name" value="Ricin_B_lectin"/>
</dbReference>
<feature type="compositionally biased region" description="Low complexity" evidence="1">
    <location>
        <begin position="23"/>
        <end position="33"/>
    </location>
</feature>
<feature type="compositionally biased region" description="Basic and acidic residues" evidence="1">
    <location>
        <begin position="236"/>
        <end position="258"/>
    </location>
</feature>
<dbReference type="Pfam" id="PF00652">
    <property type="entry name" value="Ricin_B_lectin"/>
    <property type="match status" value="1"/>
</dbReference>
<reference evidence="3 4" key="1">
    <citation type="submission" date="2019-06" db="EMBL/GenBank/DDBJ databases">
        <title>Sequencing the genomes of 1000 actinobacteria strains.</title>
        <authorList>
            <person name="Klenk H.-P."/>
        </authorList>
    </citation>
    <scope>NUCLEOTIDE SEQUENCE [LARGE SCALE GENOMIC DNA]</scope>
    <source>
        <strain evidence="3 4">DSM 41695</strain>
    </source>
</reference>
<keyword evidence="3" id="KW-0430">Lectin</keyword>
<feature type="region of interest" description="Disordered" evidence="1">
    <location>
        <begin position="169"/>
        <end position="279"/>
    </location>
</feature>
<sequence>MTRSAQQPPASPGAESGSDGEKTAAAAAVAATTSGPRAEAQTETGRQPRPAAGPTEAKSSEAGSGTKPSGAEETPAPDAAATAPGTDAGTGPATAAAPGGRTGAEAENEADPGAAAAAKSRLPALVRTMTATAIDRPQPRTGPVGRPGKAVLSGAAVAGALLVSVPFLLLGGNDDKGPRTSSAAAGTVLGGDGQETPGDFAVTEPSTGPSDDDGKKTEKSEKPEEPVRKAPASPPAEEKDKDEDEPKKDSGKKDEPDGRSGGSADGGDKDKPAPPSTAVTFSAPVSLRSHLSGRCLDVPDGNFGDGQQLWVWDCNNTAAQKLQFASDGTIRIADKCLDVANADFNNGTPIQITWCNGNDAQQFVLNERHDLVNTVVGMCVDIKDNNSGNGAWLHLWTCLGTDNQKWSV</sequence>
<dbReference type="SUPFAM" id="SSF50370">
    <property type="entry name" value="Ricin B-like lectins"/>
    <property type="match status" value="1"/>
</dbReference>
<dbReference type="RefSeq" id="WP_189908594.1">
    <property type="nucleotide sequence ID" value="NZ_BNCE01000005.1"/>
</dbReference>
<gene>
    <name evidence="3" type="ORF">FHX78_111532</name>
</gene>
<protein>
    <submittedName>
        <fullName evidence="3">Ricin-type beta-trefoil lectin protein</fullName>
    </submittedName>
</protein>
<dbReference type="InterPro" id="IPR035992">
    <property type="entry name" value="Ricin_B-like_lectins"/>
</dbReference>
<feature type="domain" description="Ricin B lectin" evidence="2">
    <location>
        <begin position="283"/>
        <end position="408"/>
    </location>
</feature>
<dbReference type="Proteomes" id="UP000316603">
    <property type="component" value="Unassembled WGS sequence"/>
</dbReference>
<dbReference type="GO" id="GO:0030246">
    <property type="term" value="F:carbohydrate binding"/>
    <property type="evidence" value="ECO:0007669"/>
    <property type="project" value="UniProtKB-KW"/>
</dbReference>
<keyword evidence="4" id="KW-1185">Reference proteome</keyword>
<feature type="region of interest" description="Disordered" evidence="1">
    <location>
        <begin position="1"/>
        <end position="150"/>
    </location>
</feature>
<dbReference type="PROSITE" id="PS50231">
    <property type="entry name" value="RICIN_B_LECTIN"/>
    <property type="match status" value="1"/>
</dbReference>
<dbReference type="AlphaFoldDB" id="A0A561TBU8"/>
<accession>A0A561TBU8</accession>
<feature type="compositionally biased region" description="Low complexity" evidence="1">
    <location>
        <begin position="71"/>
        <end position="118"/>
    </location>
</feature>